<name>A0A8S5TFY1_9CAUD</name>
<dbReference type="EMBL" id="BK032818">
    <property type="protein sequence ID" value="DAF61895.1"/>
    <property type="molecule type" value="Genomic_DNA"/>
</dbReference>
<evidence type="ECO:0000313" key="1">
    <source>
        <dbReference type="EMBL" id="DAF61895.1"/>
    </source>
</evidence>
<protein>
    <submittedName>
        <fullName evidence="1">Uncharacterized protein</fullName>
    </submittedName>
</protein>
<sequence length="62" mass="7425">MNDKKYNSGLEYKNKMYRPNIFINAEYKDMINAWLKDHEFKSVNEYLIACMVKDGIIPDCKE</sequence>
<proteinExistence type="predicted"/>
<organism evidence="1">
    <name type="scientific">Siphoviridae sp. ctP0x5</name>
    <dbReference type="NCBI Taxonomy" id="2827863"/>
    <lineage>
        <taxon>Viruses</taxon>
        <taxon>Duplodnaviria</taxon>
        <taxon>Heunggongvirae</taxon>
        <taxon>Uroviricota</taxon>
        <taxon>Caudoviricetes</taxon>
    </lineage>
</organism>
<reference evidence="1" key="1">
    <citation type="journal article" date="2021" name="Proc. Natl. Acad. Sci. U.S.A.">
        <title>A Catalog of Tens of Thousands of Viruses from Human Metagenomes Reveals Hidden Associations with Chronic Diseases.</title>
        <authorList>
            <person name="Tisza M.J."/>
            <person name="Buck C.B."/>
        </authorList>
    </citation>
    <scope>NUCLEOTIDE SEQUENCE</scope>
    <source>
        <strain evidence="1">CtP0x5</strain>
    </source>
</reference>
<accession>A0A8S5TFY1</accession>